<dbReference type="AlphaFoldDB" id="A0A0A9S9C4"/>
<name>A0A0A9S9C4_ARUDO</name>
<reference evidence="1" key="2">
    <citation type="journal article" date="2015" name="Data Brief">
        <title>Shoot transcriptome of the giant reed, Arundo donax.</title>
        <authorList>
            <person name="Barrero R.A."/>
            <person name="Guerrero F.D."/>
            <person name="Moolhuijzen P."/>
            <person name="Goolsby J.A."/>
            <person name="Tidwell J."/>
            <person name="Bellgard S.E."/>
            <person name="Bellgard M.I."/>
        </authorList>
    </citation>
    <scope>NUCLEOTIDE SEQUENCE</scope>
    <source>
        <tissue evidence="1">Shoot tissue taken approximately 20 cm above the soil surface</tissue>
    </source>
</reference>
<evidence type="ECO:0000313" key="1">
    <source>
        <dbReference type="EMBL" id="JAD14816.1"/>
    </source>
</evidence>
<reference evidence="1" key="1">
    <citation type="submission" date="2014-09" db="EMBL/GenBank/DDBJ databases">
        <authorList>
            <person name="Magalhaes I.L.F."/>
            <person name="Oliveira U."/>
            <person name="Santos F.R."/>
            <person name="Vidigal T.H.D.A."/>
            <person name="Brescovit A.D."/>
            <person name="Santos A.J."/>
        </authorList>
    </citation>
    <scope>NUCLEOTIDE SEQUENCE</scope>
    <source>
        <tissue evidence="1">Shoot tissue taken approximately 20 cm above the soil surface</tissue>
    </source>
</reference>
<dbReference type="EMBL" id="GBRH01283079">
    <property type="protein sequence ID" value="JAD14816.1"/>
    <property type="molecule type" value="Transcribed_RNA"/>
</dbReference>
<accession>A0A0A9S9C4</accession>
<protein>
    <submittedName>
        <fullName evidence="1">Uncharacterized protein</fullName>
    </submittedName>
</protein>
<sequence>MAEKVSRDLCRGLNVQGEADASNPGGGNALAGLLFQPLMLPRSVFGENLSHQEPGLFGTCSYLELLRGASHGAMGLAGFYCSSTVRDVTQSFRLIGGTISISIE</sequence>
<proteinExistence type="predicted"/>
<organism evidence="1">
    <name type="scientific">Arundo donax</name>
    <name type="common">Giant reed</name>
    <name type="synonym">Donax arundinaceus</name>
    <dbReference type="NCBI Taxonomy" id="35708"/>
    <lineage>
        <taxon>Eukaryota</taxon>
        <taxon>Viridiplantae</taxon>
        <taxon>Streptophyta</taxon>
        <taxon>Embryophyta</taxon>
        <taxon>Tracheophyta</taxon>
        <taxon>Spermatophyta</taxon>
        <taxon>Magnoliopsida</taxon>
        <taxon>Liliopsida</taxon>
        <taxon>Poales</taxon>
        <taxon>Poaceae</taxon>
        <taxon>PACMAD clade</taxon>
        <taxon>Arundinoideae</taxon>
        <taxon>Arundineae</taxon>
        <taxon>Arundo</taxon>
    </lineage>
</organism>